<dbReference type="PANTHER" id="PTHR38479:SF2">
    <property type="entry name" value="WINGED HELIX DNA-BINDING DOMAIN-CONTAINING PROTEIN"/>
    <property type="match status" value="1"/>
</dbReference>
<feature type="region of interest" description="Disordered" evidence="1">
    <location>
        <begin position="387"/>
        <end position="412"/>
    </location>
</feature>
<keyword evidence="2" id="KW-0238">DNA-binding</keyword>
<dbReference type="GO" id="GO:0003677">
    <property type="term" value="F:DNA binding"/>
    <property type="evidence" value="ECO:0007669"/>
    <property type="project" value="UniProtKB-KW"/>
</dbReference>
<name>A0ABS9ISK5_9ACTN</name>
<dbReference type="InterPro" id="IPR009351">
    <property type="entry name" value="AlkZ-like"/>
</dbReference>
<proteinExistence type="predicted"/>
<reference evidence="2 3" key="1">
    <citation type="submission" date="2022-01" db="EMBL/GenBank/DDBJ databases">
        <authorList>
            <person name="Huang Y."/>
        </authorList>
    </citation>
    <scope>NUCLEOTIDE SEQUENCE [LARGE SCALE GENOMIC DNA]</scope>
    <source>
        <strain evidence="2 3">HY366</strain>
    </source>
</reference>
<gene>
    <name evidence="2" type="ORF">L5G33_08735</name>
</gene>
<feature type="compositionally biased region" description="Basic and acidic residues" evidence="1">
    <location>
        <begin position="392"/>
        <end position="412"/>
    </location>
</feature>
<evidence type="ECO:0000256" key="1">
    <source>
        <dbReference type="SAM" id="MobiDB-lite"/>
    </source>
</evidence>
<keyword evidence="3" id="KW-1185">Reference proteome</keyword>
<accession>A0ABS9ISK5</accession>
<dbReference type="PANTHER" id="PTHR38479">
    <property type="entry name" value="LMO0824 PROTEIN"/>
    <property type="match status" value="1"/>
</dbReference>
<evidence type="ECO:0000313" key="2">
    <source>
        <dbReference type="EMBL" id="MCF8588549.1"/>
    </source>
</evidence>
<sequence length="412" mass="45004">MSRPFVDDAQRRSRLQRRQLLADDTTRDVVDVADAVVGLHATTASTVHLSVWARSPQTLPATVDTALYDARTVVKQLAMRRTLFVMSRPVLADAVGAVGSRVAASERTSLLRDLRRDDGPADPEQWIADARSAVLALLDGTELTAAQVRKALPDYDLSILRDVGKKYGGPSPMLPRLLNHMAAAGDVVRGTNRAEWFVSRPGWTSMTSWLGEPLAEVTPVDGHRDLIARWLRAFGPGTETDLVWWLGSTKSAVRAALAALDVIEVDLESGDVGYLLADDAGPVEQVAPRALLLPGLDPTTMGYKQRRFYLDDAHVPHLFDSNGNGGQTAWWDGRIVGGWVQEDGRVRVQLLQEVPVEAVRALTARADELEQWLGGVRLAQGAFASPLMRKTSTRDTSDSRSQEAPRVRPAGE</sequence>
<evidence type="ECO:0000313" key="3">
    <source>
        <dbReference type="Proteomes" id="UP001200110"/>
    </source>
</evidence>
<dbReference type="Proteomes" id="UP001200110">
    <property type="component" value="Unassembled WGS sequence"/>
</dbReference>
<dbReference type="Pfam" id="PF06224">
    <property type="entry name" value="AlkZ-like"/>
    <property type="match status" value="1"/>
</dbReference>
<comment type="caution">
    <text evidence="2">The sequence shown here is derived from an EMBL/GenBank/DDBJ whole genome shotgun (WGS) entry which is preliminary data.</text>
</comment>
<dbReference type="RefSeq" id="WP_236997783.1">
    <property type="nucleotide sequence ID" value="NZ_JAKKOR010000006.1"/>
</dbReference>
<organism evidence="2 3">
    <name type="scientific">Gordonia liuliyuniae</name>
    <dbReference type="NCBI Taxonomy" id="2911517"/>
    <lineage>
        <taxon>Bacteria</taxon>
        <taxon>Bacillati</taxon>
        <taxon>Actinomycetota</taxon>
        <taxon>Actinomycetes</taxon>
        <taxon>Mycobacteriales</taxon>
        <taxon>Gordoniaceae</taxon>
        <taxon>Gordonia</taxon>
    </lineage>
</organism>
<dbReference type="EMBL" id="JAKKOR010000006">
    <property type="protein sequence ID" value="MCF8588549.1"/>
    <property type="molecule type" value="Genomic_DNA"/>
</dbReference>
<protein>
    <submittedName>
        <fullName evidence="2">Winged helix DNA-binding domain-containing protein</fullName>
    </submittedName>
</protein>